<dbReference type="eggNOG" id="COG3378">
    <property type="taxonomic scope" value="Bacteria"/>
</dbReference>
<evidence type="ECO:0008006" key="3">
    <source>
        <dbReference type="Google" id="ProtNLM"/>
    </source>
</evidence>
<dbReference type="STRING" id="658187.LDG_5994"/>
<organism evidence="1 2">
    <name type="scientific">Legionella drancourtii LLAP12</name>
    <dbReference type="NCBI Taxonomy" id="658187"/>
    <lineage>
        <taxon>Bacteria</taxon>
        <taxon>Pseudomonadati</taxon>
        <taxon>Pseudomonadota</taxon>
        <taxon>Gammaproteobacteria</taxon>
        <taxon>Legionellales</taxon>
        <taxon>Legionellaceae</taxon>
        <taxon>Legionella</taxon>
    </lineage>
</organism>
<proteinExistence type="predicted"/>
<evidence type="ECO:0000313" key="2">
    <source>
        <dbReference type="Proteomes" id="UP000002770"/>
    </source>
</evidence>
<reference evidence="1 2" key="1">
    <citation type="journal article" date="2011" name="BMC Genomics">
        <title>Insight into cross-talk between intra-amoebal pathogens.</title>
        <authorList>
            <person name="Gimenez G."/>
            <person name="Bertelli C."/>
            <person name="Moliner C."/>
            <person name="Robert C."/>
            <person name="Raoult D."/>
            <person name="Fournier P.E."/>
            <person name="Greub G."/>
        </authorList>
    </citation>
    <scope>NUCLEOTIDE SEQUENCE [LARGE SCALE GENOMIC DNA]</scope>
    <source>
        <strain evidence="1 2">LLAP12</strain>
    </source>
</reference>
<evidence type="ECO:0000313" key="1">
    <source>
        <dbReference type="EMBL" id="EHL31829.1"/>
    </source>
</evidence>
<name>G9ELJ4_9GAMM</name>
<protein>
    <recommendedName>
        <fullName evidence="3">ATP-binding protein</fullName>
    </recommendedName>
</protein>
<keyword evidence="2" id="KW-1185">Reference proteome</keyword>
<dbReference type="HOGENOM" id="CLU_025569_2_0_6"/>
<gene>
    <name evidence="1" type="ORF">LDG_5994</name>
</gene>
<accession>G9ELJ4</accession>
<sequence length="528" mass="58935">MWQVNVDALSLLPKGDAIDWLRMNPLATDKEIAALPLIDLVALEAETSELNIIAEAEKPPRENQASTIVNFVIEHVELFHDKNADVYAQDLSTKETRRLDSRPFKDWLVSNYYERTGKSPREQSVREALSTLGGIARFKGECHEVHIRVAKHENAYYLDLGECGQSYAIQLMPGEWKLINNPPVRFLRPDTMWPLPIPISGGDLSSLWQMVNIPENDRLLALAWLIESLRPDTPFPVLELIGEQGSAKSTTQMVLRRLIDPNACNLRAAPKTTEDIFVSGGVNWVVSYENISHLSAQMQDTLCILATGGGFAKRKLYSDANESVINAKRPVVLNGISAAITAQDLIDRAISIETPVITKRTEINEILCTYEEKHPILLGALLDIFAQSLTRLTAIKLPSKNCPRLIEFTRLGMAIAEVVGQTSDKFLEAFNACRHESIARTIDASPAASALIEWFEKRNRQRTDLPLKVLFAQVEGFKPNGSDSWPRSPKGFGDALRRAAPALRQIGIECRSLGKVGSYISWEIRQCD</sequence>
<dbReference type="AlphaFoldDB" id="G9ELJ4"/>
<dbReference type="EMBL" id="JH413808">
    <property type="protein sequence ID" value="EHL31829.1"/>
    <property type="molecule type" value="Genomic_DNA"/>
</dbReference>
<dbReference type="InParanoid" id="G9ELJ4"/>
<dbReference type="Proteomes" id="UP000002770">
    <property type="component" value="Unassembled WGS sequence"/>
</dbReference>